<dbReference type="InterPro" id="IPR011010">
    <property type="entry name" value="DNA_brk_join_enz"/>
</dbReference>
<evidence type="ECO:0000313" key="8">
    <source>
        <dbReference type="EMBL" id="SBW00275.1"/>
    </source>
</evidence>
<dbReference type="GO" id="GO:0003677">
    <property type="term" value="F:DNA binding"/>
    <property type="evidence" value="ECO:0007669"/>
    <property type="project" value="UniProtKB-UniRule"/>
</dbReference>
<dbReference type="Pfam" id="PF17293">
    <property type="entry name" value="Arm-DNA-bind_5"/>
    <property type="match status" value="1"/>
</dbReference>
<dbReference type="GO" id="GO:0006310">
    <property type="term" value="P:DNA recombination"/>
    <property type="evidence" value="ECO:0007669"/>
    <property type="project" value="UniProtKB-KW"/>
</dbReference>
<reference evidence="9" key="1">
    <citation type="submission" date="2016-04" db="EMBL/GenBank/DDBJ databases">
        <authorList>
            <person name="Evans L.H."/>
            <person name="Alamgir A."/>
            <person name="Owens N."/>
            <person name="Weber N.D."/>
            <person name="Virtaneva K."/>
            <person name="Barbian K."/>
            <person name="Babar A."/>
            <person name="Rosenke K."/>
        </authorList>
    </citation>
    <scope>NUCLEOTIDE SEQUENCE</scope>
    <source>
        <strain evidence="8">86-1</strain>
        <strain evidence="9">86-2</strain>
    </source>
</reference>
<dbReference type="SUPFAM" id="SSF56349">
    <property type="entry name" value="DNA breaking-rejoining enzymes"/>
    <property type="match status" value="1"/>
</dbReference>
<dbReference type="GO" id="GO:0015074">
    <property type="term" value="P:DNA integration"/>
    <property type="evidence" value="ECO:0007669"/>
    <property type="project" value="UniProtKB-KW"/>
</dbReference>
<dbReference type="Gene3D" id="1.10.443.10">
    <property type="entry name" value="Intergrase catalytic core"/>
    <property type="match status" value="1"/>
</dbReference>
<dbReference type="EMBL" id="FLUL01000001">
    <property type="protein sequence ID" value="SBW02799.1"/>
    <property type="molecule type" value="Genomic_DNA"/>
</dbReference>
<dbReference type="InterPro" id="IPR013762">
    <property type="entry name" value="Integrase-like_cat_sf"/>
</dbReference>
<evidence type="ECO:0000256" key="5">
    <source>
        <dbReference type="PROSITE-ProRule" id="PRU01248"/>
    </source>
</evidence>
<dbReference type="PROSITE" id="PS51900">
    <property type="entry name" value="CB"/>
    <property type="match status" value="1"/>
</dbReference>
<keyword evidence="3 5" id="KW-0238">DNA-binding</keyword>
<dbReference type="AlphaFoldDB" id="A0A212JTP0"/>
<dbReference type="InterPro" id="IPR035386">
    <property type="entry name" value="Arm-DNA-bind_5"/>
</dbReference>
<dbReference type="Gene3D" id="1.10.150.130">
    <property type="match status" value="1"/>
</dbReference>
<organism evidence="9">
    <name type="scientific">uncultured Dysgonomonas sp</name>
    <dbReference type="NCBI Taxonomy" id="206096"/>
    <lineage>
        <taxon>Bacteria</taxon>
        <taxon>Pseudomonadati</taxon>
        <taxon>Bacteroidota</taxon>
        <taxon>Bacteroidia</taxon>
        <taxon>Bacteroidales</taxon>
        <taxon>Dysgonomonadaceae</taxon>
        <taxon>Dysgonomonas</taxon>
        <taxon>environmental samples</taxon>
    </lineage>
</organism>
<dbReference type="EMBL" id="FLUM01000002">
    <property type="protein sequence ID" value="SBW00275.1"/>
    <property type="molecule type" value="Genomic_DNA"/>
</dbReference>
<dbReference type="CDD" id="cd01185">
    <property type="entry name" value="INTN1_C_like"/>
    <property type="match status" value="1"/>
</dbReference>
<feature type="domain" description="Core-binding (CB)" evidence="7">
    <location>
        <begin position="107"/>
        <end position="199"/>
    </location>
</feature>
<dbReference type="PANTHER" id="PTHR30349:SF64">
    <property type="entry name" value="PROPHAGE INTEGRASE INTD-RELATED"/>
    <property type="match status" value="1"/>
</dbReference>
<keyword evidence="2" id="KW-0229">DNA integration</keyword>
<sequence>MARSTFKVLFYLKKNNLKDGKAPVMGRITVNSTISQFSCKLNIKPELWDTKANRASGKSLEAQKINQKLDNIKTQIGKQYQSICDKDNFVSAEKVKNAYLGFGDEFRTFFSIADEFYESYAKRVGKDRTEGSYEQLIINRRRVEMFLRDRYNLSDIPIKEIEPQFIEDYYAYLLEERKLAGSTLLTAVTKLKQIMLIAQRKGYIHVNPFASFRFKAQTRDRGYLTEDELRRFMTVELRRYKQRQIRDIFVFQSFTGLAYADVKKLTFDDIQTSFDGELWLIAKRKKTNATFYVKLLPIAKQLIEQYRLVAKNNFVFPVPSHSDNMNRCLQRIAKLCGVNKRVTSHMGRHTMATTVCLSQGVPIETVSQMLGHSCITTTQIYAKITNDKISKDMAVLTDKIGDKYKLETDRPQSDFRNIKRITKKQKEMLPRKKRENNPVNPSTYIIPKWAKVE</sequence>
<dbReference type="PROSITE" id="PS51898">
    <property type="entry name" value="TYR_RECOMBINASE"/>
    <property type="match status" value="1"/>
</dbReference>
<feature type="domain" description="Tyr recombinase" evidence="6">
    <location>
        <begin position="219"/>
        <end position="394"/>
    </location>
</feature>
<dbReference type="InterPro" id="IPR010998">
    <property type="entry name" value="Integrase_recombinase_N"/>
</dbReference>
<dbReference type="PANTHER" id="PTHR30349">
    <property type="entry name" value="PHAGE INTEGRASE-RELATED"/>
    <property type="match status" value="1"/>
</dbReference>
<proteinExistence type="inferred from homology"/>
<evidence type="ECO:0000313" key="9">
    <source>
        <dbReference type="EMBL" id="SBW02799.1"/>
    </source>
</evidence>
<dbReference type="RefSeq" id="WP_006800576.1">
    <property type="nucleotide sequence ID" value="NZ_LT599021.1"/>
</dbReference>
<evidence type="ECO:0000256" key="2">
    <source>
        <dbReference type="ARBA" id="ARBA00022908"/>
    </source>
</evidence>
<keyword evidence="4" id="KW-0233">DNA recombination</keyword>
<evidence type="ECO:0000256" key="1">
    <source>
        <dbReference type="ARBA" id="ARBA00008857"/>
    </source>
</evidence>
<evidence type="ECO:0000259" key="6">
    <source>
        <dbReference type="PROSITE" id="PS51898"/>
    </source>
</evidence>
<dbReference type="InterPro" id="IPR002104">
    <property type="entry name" value="Integrase_catalytic"/>
</dbReference>
<protein>
    <recommendedName>
        <fullName evidence="10">Tyr recombinase domain-containing protein</fullName>
    </recommendedName>
</protein>
<name>A0A212JTP0_9BACT</name>
<evidence type="ECO:0000256" key="3">
    <source>
        <dbReference type="ARBA" id="ARBA00023125"/>
    </source>
</evidence>
<gene>
    <name evidence="8" type="ORF">KL86DYS1_20149</name>
    <name evidence="9" type="ORF">KL86DYS2_12322</name>
</gene>
<dbReference type="InterPro" id="IPR025269">
    <property type="entry name" value="SAM-like_dom"/>
</dbReference>
<accession>A0A212JTP0</accession>
<dbReference type="InterPro" id="IPR044068">
    <property type="entry name" value="CB"/>
</dbReference>
<dbReference type="InterPro" id="IPR050090">
    <property type="entry name" value="Tyrosine_recombinase_XerCD"/>
</dbReference>
<dbReference type="Pfam" id="PF00589">
    <property type="entry name" value="Phage_integrase"/>
    <property type="match status" value="1"/>
</dbReference>
<evidence type="ECO:0008006" key="10">
    <source>
        <dbReference type="Google" id="ProtNLM"/>
    </source>
</evidence>
<evidence type="ECO:0000256" key="4">
    <source>
        <dbReference type="ARBA" id="ARBA00023172"/>
    </source>
</evidence>
<evidence type="ECO:0000259" key="7">
    <source>
        <dbReference type="PROSITE" id="PS51900"/>
    </source>
</evidence>
<comment type="similarity">
    <text evidence="1">Belongs to the 'phage' integrase family.</text>
</comment>
<dbReference type="Pfam" id="PF13102">
    <property type="entry name" value="Phage_int_SAM_5"/>
    <property type="match status" value="1"/>
</dbReference>